<proteinExistence type="predicted"/>
<dbReference type="PANTHER" id="PTHR43081:SF20">
    <property type="entry name" value="TWO-COMPONENT RESPONSE REGULATOR"/>
    <property type="match status" value="1"/>
</dbReference>
<evidence type="ECO:0000259" key="2">
    <source>
        <dbReference type="PROSITE" id="PS50125"/>
    </source>
</evidence>
<dbReference type="GO" id="GO:0006171">
    <property type="term" value="P:cAMP biosynthetic process"/>
    <property type="evidence" value="ECO:0007669"/>
    <property type="project" value="TreeGrafter"/>
</dbReference>
<evidence type="ECO:0000256" key="1">
    <source>
        <dbReference type="SAM" id="Phobius"/>
    </source>
</evidence>
<dbReference type="SUPFAM" id="SSF55073">
    <property type="entry name" value="Nucleotide cyclase"/>
    <property type="match status" value="1"/>
</dbReference>
<evidence type="ECO:0000313" key="4">
    <source>
        <dbReference type="Proteomes" id="UP000247727"/>
    </source>
</evidence>
<sequence>MVWRGAVLAATAALGLLLALPPASLRGLQERIFDPLPRPADSRGIVVIDIGAEDETGQVWTRAATARLVARLAQAKPRVIGIDMLIADDCDGPAARDLARALQDQPAVMGLLLADTPGPRLPPARLGQTGPLPLWPAAGAEPPCPQFAAQDWAVMALMGDPDATVRRVPAAVAVGREPLPGLAVAIAARAERVLPLIGPAGLRLGAKTFPLEAGSLRFAASRPADWPLRTLPAAAVLAGQALPPEDAVVLIGSSLPERGGLRPSAASPVMPSVQILADAVAGLRAGQMPQRPSWAPVVEGGFAALAGLLTLILLLRLPPSRAAAAAGTLAALWAGAATLLARGGVLIDPILPVFALALILLTALLGRAAALARAERVLRDRMGQLLPPALVSRIAAQPRLMRLEGETREVTALFTDIEGFSAATSAMGAVEMVARLDAYFALTCAIVLRHGGMIDKLVGDSVHALFNAPLDQPGHEAAALACAAEILAVTEVFARENNGFGITRIGVECGPAVLGDVGFGTRIDYTAHGPAVNLAARLQEANKALGTRICIGPALAARVPGLVPLGETELRSFGRLALYTLRA</sequence>
<dbReference type="OrthoDB" id="9789782at2"/>
<feature type="transmembrane region" description="Helical" evidence="1">
    <location>
        <begin position="322"/>
        <end position="341"/>
    </location>
</feature>
<accession>A0A318U651</accession>
<dbReference type="PANTHER" id="PTHR43081">
    <property type="entry name" value="ADENYLATE CYCLASE, TERMINAL-DIFFERENTIATION SPECIFIC-RELATED"/>
    <property type="match status" value="1"/>
</dbReference>
<dbReference type="Gene3D" id="3.30.70.1230">
    <property type="entry name" value="Nucleotide cyclase"/>
    <property type="match status" value="1"/>
</dbReference>
<protein>
    <submittedName>
        <fullName evidence="3">Adenylate cyclase</fullName>
    </submittedName>
</protein>
<dbReference type="Proteomes" id="UP000247727">
    <property type="component" value="Unassembled WGS sequence"/>
</dbReference>
<dbReference type="RefSeq" id="WP_110806895.1">
    <property type="nucleotide sequence ID" value="NZ_QJTK01000018.1"/>
</dbReference>
<dbReference type="InterPro" id="IPR007890">
    <property type="entry name" value="CHASE2"/>
</dbReference>
<evidence type="ECO:0000313" key="3">
    <source>
        <dbReference type="EMBL" id="PYF07419.1"/>
    </source>
</evidence>
<organism evidence="3 4">
    <name type="scientific">Rhodobacter viridis</name>
    <dbReference type="NCBI Taxonomy" id="1054202"/>
    <lineage>
        <taxon>Bacteria</taxon>
        <taxon>Pseudomonadati</taxon>
        <taxon>Pseudomonadota</taxon>
        <taxon>Alphaproteobacteria</taxon>
        <taxon>Rhodobacterales</taxon>
        <taxon>Rhodobacter group</taxon>
        <taxon>Rhodobacter</taxon>
    </lineage>
</organism>
<reference evidence="3 4" key="1">
    <citation type="submission" date="2018-06" db="EMBL/GenBank/DDBJ databases">
        <title>Genomic Encyclopedia of Type Strains, Phase III (KMG-III): the genomes of soil and plant-associated and newly described type strains.</title>
        <authorList>
            <person name="Whitman W."/>
        </authorList>
    </citation>
    <scope>NUCLEOTIDE SEQUENCE [LARGE SCALE GENOMIC DNA]</scope>
    <source>
        <strain evidence="3 4">JA737</strain>
    </source>
</reference>
<keyword evidence="1" id="KW-0472">Membrane</keyword>
<name>A0A318U651_9RHOB</name>
<feature type="domain" description="Guanylate cyclase" evidence="2">
    <location>
        <begin position="411"/>
        <end position="539"/>
    </location>
</feature>
<dbReference type="SMART" id="SM00044">
    <property type="entry name" value="CYCc"/>
    <property type="match status" value="1"/>
</dbReference>
<dbReference type="Pfam" id="PF00211">
    <property type="entry name" value="Guanylate_cyc"/>
    <property type="match status" value="1"/>
</dbReference>
<gene>
    <name evidence="3" type="ORF">C8J30_11818</name>
</gene>
<dbReference type="SMART" id="SM01080">
    <property type="entry name" value="CHASE2"/>
    <property type="match status" value="1"/>
</dbReference>
<dbReference type="Pfam" id="PF05226">
    <property type="entry name" value="CHASE2"/>
    <property type="match status" value="1"/>
</dbReference>
<keyword evidence="1" id="KW-0812">Transmembrane</keyword>
<feature type="transmembrane region" description="Helical" evidence="1">
    <location>
        <begin position="353"/>
        <end position="372"/>
    </location>
</feature>
<dbReference type="GO" id="GO:0004016">
    <property type="term" value="F:adenylate cyclase activity"/>
    <property type="evidence" value="ECO:0007669"/>
    <property type="project" value="UniProtKB-ARBA"/>
</dbReference>
<feature type="transmembrane region" description="Helical" evidence="1">
    <location>
        <begin position="294"/>
        <end position="315"/>
    </location>
</feature>
<dbReference type="InterPro" id="IPR050697">
    <property type="entry name" value="Adenylyl/Guanylyl_Cyclase_3/4"/>
</dbReference>
<dbReference type="EMBL" id="QJTK01000018">
    <property type="protein sequence ID" value="PYF07419.1"/>
    <property type="molecule type" value="Genomic_DNA"/>
</dbReference>
<dbReference type="CDD" id="cd07302">
    <property type="entry name" value="CHD"/>
    <property type="match status" value="1"/>
</dbReference>
<dbReference type="PROSITE" id="PS50125">
    <property type="entry name" value="GUANYLATE_CYCLASE_2"/>
    <property type="match status" value="1"/>
</dbReference>
<dbReference type="AlphaFoldDB" id="A0A318U651"/>
<dbReference type="GO" id="GO:0035556">
    <property type="term" value="P:intracellular signal transduction"/>
    <property type="evidence" value="ECO:0007669"/>
    <property type="project" value="InterPro"/>
</dbReference>
<dbReference type="InterPro" id="IPR001054">
    <property type="entry name" value="A/G_cyclase"/>
</dbReference>
<dbReference type="InterPro" id="IPR029787">
    <property type="entry name" value="Nucleotide_cyclase"/>
</dbReference>
<keyword evidence="4" id="KW-1185">Reference proteome</keyword>
<keyword evidence="1" id="KW-1133">Transmembrane helix</keyword>
<comment type="caution">
    <text evidence="3">The sequence shown here is derived from an EMBL/GenBank/DDBJ whole genome shotgun (WGS) entry which is preliminary data.</text>
</comment>